<gene>
    <name evidence="1" type="ORF">MNBD_GAMMA23-567</name>
</gene>
<sequence length="110" mass="12338">MLLNVLISGNTIPVEVPGMMLTEAQEFFKKMDKDMDKGWQMSRSWVDNLNAEQRCQVVGDKILTAIETENKQLIVMMSAYILYKVPGSTAIRISEDGDINETEIIIGGLN</sequence>
<protein>
    <submittedName>
        <fullName evidence="1">Uncharacterized protein</fullName>
    </submittedName>
</protein>
<reference evidence="1" key="1">
    <citation type="submission" date="2018-06" db="EMBL/GenBank/DDBJ databases">
        <authorList>
            <person name="Zhirakovskaya E."/>
        </authorList>
    </citation>
    <scope>NUCLEOTIDE SEQUENCE</scope>
</reference>
<evidence type="ECO:0000313" key="1">
    <source>
        <dbReference type="EMBL" id="VAW96153.1"/>
    </source>
</evidence>
<organism evidence="1">
    <name type="scientific">hydrothermal vent metagenome</name>
    <dbReference type="NCBI Taxonomy" id="652676"/>
    <lineage>
        <taxon>unclassified sequences</taxon>
        <taxon>metagenomes</taxon>
        <taxon>ecological metagenomes</taxon>
    </lineage>
</organism>
<dbReference type="EMBL" id="UOFT01000051">
    <property type="protein sequence ID" value="VAW96153.1"/>
    <property type="molecule type" value="Genomic_DNA"/>
</dbReference>
<name>A0A3B1A7U2_9ZZZZ</name>
<accession>A0A3B1A7U2</accession>
<dbReference type="AlphaFoldDB" id="A0A3B1A7U2"/>
<proteinExistence type="predicted"/>